<protein>
    <submittedName>
        <fullName evidence="3">Uncharacterized protein LOC107016903</fullName>
    </submittedName>
</protein>
<organism evidence="2 3">
    <name type="scientific">Solanum pennellii</name>
    <name type="common">Tomato</name>
    <name type="synonym">Lycopersicon pennellii</name>
    <dbReference type="NCBI Taxonomy" id="28526"/>
    <lineage>
        <taxon>Eukaryota</taxon>
        <taxon>Viridiplantae</taxon>
        <taxon>Streptophyta</taxon>
        <taxon>Embryophyta</taxon>
        <taxon>Tracheophyta</taxon>
        <taxon>Spermatophyta</taxon>
        <taxon>Magnoliopsida</taxon>
        <taxon>eudicotyledons</taxon>
        <taxon>Gunneridae</taxon>
        <taxon>Pentapetalae</taxon>
        <taxon>asterids</taxon>
        <taxon>lamiids</taxon>
        <taxon>Solanales</taxon>
        <taxon>Solanaceae</taxon>
        <taxon>Solanoideae</taxon>
        <taxon>Solaneae</taxon>
        <taxon>Solanum</taxon>
        <taxon>Solanum subgen. Lycopersicon</taxon>
    </lineage>
</organism>
<dbReference type="SUPFAM" id="SSF53098">
    <property type="entry name" value="Ribonuclease H-like"/>
    <property type="match status" value="1"/>
</dbReference>
<proteinExistence type="predicted"/>
<gene>
    <name evidence="3" type="primary">LOC107016903</name>
</gene>
<dbReference type="PANTHER" id="PTHR47723">
    <property type="entry name" value="OS05G0353850 PROTEIN"/>
    <property type="match status" value="1"/>
</dbReference>
<dbReference type="InterPro" id="IPR002156">
    <property type="entry name" value="RNaseH_domain"/>
</dbReference>
<evidence type="ECO:0000259" key="1">
    <source>
        <dbReference type="Pfam" id="PF13456"/>
    </source>
</evidence>
<dbReference type="InterPro" id="IPR044730">
    <property type="entry name" value="RNase_H-like_dom_plant"/>
</dbReference>
<sequence length="166" mass="18828">MGNIKPKFNITPVLWSKPNYREYKLNVDGCFKGNPGSAGGGVYFGHSSNNLSKARVIKIGLKWCIDHGFNVLTIESDFLTVINMINKAATTTWSIKEETNAIHNMISNGNFQFIHILREGNNTTDLLANFVELDRKNDFFTEIIHLPRKILVTVKNDEEARPNFKI</sequence>
<dbReference type="InterPro" id="IPR053151">
    <property type="entry name" value="RNase_H-like"/>
</dbReference>
<dbReference type="InterPro" id="IPR036397">
    <property type="entry name" value="RNaseH_sf"/>
</dbReference>
<dbReference type="CDD" id="cd06222">
    <property type="entry name" value="RNase_H_like"/>
    <property type="match status" value="1"/>
</dbReference>
<keyword evidence="2" id="KW-1185">Reference proteome</keyword>
<dbReference type="RefSeq" id="XP_015072708.1">
    <property type="nucleotide sequence ID" value="XM_015217222.1"/>
</dbReference>
<evidence type="ECO:0000313" key="2">
    <source>
        <dbReference type="Proteomes" id="UP000694930"/>
    </source>
</evidence>
<dbReference type="Gene3D" id="3.30.420.10">
    <property type="entry name" value="Ribonuclease H-like superfamily/Ribonuclease H"/>
    <property type="match status" value="1"/>
</dbReference>
<accession>A0ABM1GL66</accession>
<name>A0ABM1GL66_SOLPN</name>
<dbReference type="InterPro" id="IPR012337">
    <property type="entry name" value="RNaseH-like_sf"/>
</dbReference>
<dbReference type="Proteomes" id="UP000694930">
    <property type="component" value="Chromosome 4"/>
</dbReference>
<evidence type="ECO:0000313" key="3">
    <source>
        <dbReference type="RefSeq" id="XP_015072708.1"/>
    </source>
</evidence>
<feature type="domain" description="RNase H type-1" evidence="1">
    <location>
        <begin position="47"/>
        <end position="130"/>
    </location>
</feature>
<reference evidence="2" key="1">
    <citation type="journal article" date="2014" name="Nat. Genet.">
        <title>The genome of the stress-tolerant wild tomato species Solanum pennellii.</title>
        <authorList>
            <person name="Bolger A."/>
            <person name="Scossa F."/>
            <person name="Bolger M.E."/>
            <person name="Lanz C."/>
            <person name="Maumus F."/>
            <person name="Tohge T."/>
            <person name="Quesneville H."/>
            <person name="Alseekh S."/>
            <person name="Sorensen I."/>
            <person name="Lichtenstein G."/>
            <person name="Fich E.A."/>
            <person name="Conte M."/>
            <person name="Keller H."/>
            <person name="Schneeberger K."/>
            <person name="Schwacke R."/>
            <person name="Ofner I."/>
            <person name="Vrebalov J."/>
            <person name="Xu Y."/>
            <person name="Osorio S."/>
            <person name="Aflitos S.A."/>
            <person name="Schijlen E."/>
            <person name="Jimenez-Gomez J.M."/>
            <person name="Ryngajllo M."/>
            <person name="Kimura S."/>
            <person name="Kumar R."/>
            <person name="Koenig D."/>
            <person name="Headland L.R."/>
            <person name="Maloof J.N."/>
            <person name="Sinha N."/>
            <person name="van Ham R.C."/>
            <person name="Lankhorst R.K."/>
            <person name="Mao L."/>
            <person name="Vogel A."/>
            <person name="Arsova B."/>
            <person name="Panstruga R."/>
            <person name="Fei Z."/>
            <person name="Rose J.K."/>
            <person name="Zamir D."/>
            <person name="Carrari F."/>
            <person name="Giovannoni J.J."/>
            <person name="Weigel D."/>
            <person name="Usadel B."/>
            <person name="Fernie A.R."/>
        </authorList>
    </citation>
    <scope>NUCLEOTIDE SEQUENCE [LARGE SCALE GENOMIC DNA]</scope>
    <source>
        <strain evidence="2">cv. LA0716</strain>
    </source>
</reference>
<dbReference type="Pfam" id="PF13456">
    <property type="entry name" value="RVT_3"/>
    <property type="match status" value="1"/>
</dbReference>
<reference evidence="3" key="2">
    <citation type="submission" date="2025-08" db="UniProtKB">
        <authorList>
            <consortium name="RefSeq"/>
        </authorList>
    </citation>
    <scope>IDENTIFICATION</scope>
</reference>
<dbReference type="GeneID" id="107016903"/>
<dbReference type="PANTHER" id="PTHR47723:SF23">
    <property type="entry name" value="REVERSE TRANSCRIPTASE-LIKE PROTEIN"/>
    <property type="match status" value="1"/>
</dbReference>